<dbReference type="InterPro" id="IPR041924">
    <property type="entry name" value="Formate_Dh-H_N"/>
</dbReference>
<dbReference type="Pfam" id="PF00384">
    <property type="entry name" value="Molybdopterin"/>
    <property type="match status" value="1"/>
</dbReference>
<evidence type="ECO:0000313" key="9">
    <source>
        <dbReference type="Proteomes" id="UP000253970"/>
    </source>
</evidence>
<dbReference type="AlphaFoldDB" id="A0A369MKS6"/>
<dbReference type="GO" id="GO:0015942">
    <property type="term" value="P:formate metabolic process"/>
    <property type="evidence" value="ECO:0007669"/>
    <property type="project" value="InterPro"/>
</dbReference>
<comment type="caution">
    <text evidence="8">The sequence shown here is derived from an EMBL/GenBank/DDBJ whole genome shotgun (WGS) entry which is preliminary data.</text>
</comment>
<dbReference type="CDD" id="cd02753">
    <property type="entry name" value="MopB_Formate-Dh-H"/>
    <property type="match status" value="1"/>
</dbReference>
<dbReference type="NCBIfam" id="TIGR01591">
    <property type="entry name" value="Fdh-alpha"/>
    <property type="match status" value="1"/>
</dbReference>
<dbReference type="Gene3D" id="2.20.25.90">
    <property type="entry name" value="ADC-like domains"/>
    <property type="match status" value="1"/>
</dbReference>
<evidence type="ECO:0000259" key="7">
    <source>
        <dbReference type="PROSITE" id="PS51669"/>
    </source>
</evidence>
<dbReference type="PANTHER" id="PTHR43105">
    <property type="entry name" value="RESPIRATORY NITRATE REDUCTASE"/>
    <property type="match status" value="1"/>
</dbReference>
<dbReference type="GO" id="GO:0016020">
    <property type="term" value="C:membrane"/>
    <property type="evidence" value="ECO:0007669"/>
    <property type="project" value="TreeGrafter"/>
</dbReference>
<accession>A0A369MKS6</accession>
<dbReference type="InterPro" id="IPR006478">
    <property type="entry name" value="Formate_DH_asu"/>
</dbReference>
<feature type="region of interest" description="Disordered" evidence="6">
    <location>
        <begin position="718"/>
        <end position="755"/>
    </location>
</feature>
<dbReference type="GO" id="GO:0043546">
    <property type="term" value="F:molybdopterin cofactor binding"/>
    <property type="evidence" value="ECO:0007669"/>
    <property type="project" value="InterPro"/>
</dbReference>
<dbReference type="InterPro" id="IPR009010">
    <property type="entry name" value="Asp_de-COase-like_dom_sf"/>
</dbReference>
<keyword evidence="4" id="KW-0408">Iron</keyword>
<dbReference type="Gene3D" id="2.40.40.20">
    <property type="match status" value="1"/>
</dbReference>
<organism evidence="8 9">
    <name type="scientific">Eggerthella lenta</name>
    <name type="common">Eubacterium lentum</name>
    <dbReference type="NCBI Taxonomy" id="84112"/>
    <lineage>
        <taxon>Bacteria</taxon>
        <taxon>Bacillati</taxon>
        <taxon>Actinomycetota</taxon>
        <taxon>Coriobacteriia</taxon>
        <taxon>Eggerthellales</taxon>
        <taxon>Eggerthellaceae</taxon>
        <taxon>Eggerthella</taxon>
    </lineage>
</organism>
<name>A0A369MKS6_EGGLN</name>
<dbReference type="Gene3D" id="3.40.50.740">
    <property type="match status" value="1"/>
</dbReference>
<gene>
    <name evidence="8" type="ORF">C1875_06350</name>
</gene>
<reference evidence="8 9" key="1">
    <citation type="journal article" date="2018" name="Elife">
        <title>Discovery and characterization of a prevalent human gut bacterial enzyme sufficient for the inactivation of a family of plant toxins.</title>
        <authorList>
            <person name="Koppel N."/>
            <person name="Bisanz J.E."/>
            <person name="Pandelia M.E."/>
            <person name="Turnbaugh P.J."/>
            <person name="Balskus E.P."/>
        </authorList>
    </citation>
    <scope>NUCLEOTIDE SEQUENCE [LARGE SCALE GENOMIC DNA]</scope>
    <source>
        <strain evidence="8 9">W1 BHI 6</strain>
    </source>
</reference>
<dbReference type="GO" id="GO:0003954">
    <property type="term" value="F:NADH dehydrogenase activity"/>
    <property type="evidence" value="ECO:0007669"/>
    <property type="project" value="TreeGrafter"/>
</dbReference>
<keyword evidence="1" id="KW-0004">4Fe-4S</keyword>
<protein>
    <submittedName>
        <fullName evidence="8">Formate dehydrogenase subunit alpha</fullName>
    </submittedName>
</protein>
<evidence type="ECO:0000256" key="2">
    <source>
        <dbReference type="ARBA" id="ARBA00022723"/>
    </source>
</evidence>
<evidence type="ECO:0000256" key="3">
    <source>
        <dbReference type="ARBA" id="ARBA00023002"/>
    </source>
</evidence>
<dbReference type="Proteomes" id="UP000253970">
    <property type="component" value="Unassembled WGS sequence"/>
</dbReference>
<dbReference type="InterPro" id="IPR050123">
    <property type="entry name" value="Prok_molybdopt-oxidoreductase"/>
</dbReference>
<dbReference type="InterPro" id="IPR006656">
    <property type="entry name" value="Mopterin_OxRdtase"/>
</dbReference>
<sequence length="808" mass="87309">MEKHMAVCPYCGAGCKMNLVVENGRIIDAEGLPGITNEGELCLKGMYGYDFVNDTKILTPRIYHPMIRRTKGAPLERVTWDEALDFTAERLRAIIEEHGAESVMLTGSSRGAGNEANYVMQKFTRACLGTNNIDNCARTCHAASVIGLMEVVGSGAMSVSIPTLEETDCILLFGYNPAASHPIVARRIVNAKERGADLIVCDPRVIESARIADMYLPLKNGSNLALLNAFAYTIIDEELADWDFIDEHTTGFDAWWEVVQDYAPEDVEEVTGLPSETIRQAARRYANADTAVIGWGMGVTQQAQGVQTVRAIAALAMIAGHIGTHASGLAPVRGQNNVQGSCDMGMWPSLYPGYQRVSDPAVRAKFAAAWGVDEERLSLKEGFKLTDLPHGVAEGTIRAFYNFGEDPLQTEPDTAQMRAALEGLDLLISQDIFMTQTTALADVVLPATSWAEHDAVYTASDRSFQRTTAALPPKGECRHDWQIFADLSTRMGYPMHYRDTQEIWDEVRSLCPQFAGATYEKMAGTGYAQWPIFAEAADDPDNHGTAELFAGGVFTTPDGKGRLEAAAWRPPTEQPDERYPLVLCTVREVGHYSCRSMTGNCKALAALADEPGYVSISPVDADARGIDEEQLVWVASRRGKVLARAAVDERINDGAVYMTYQWWIGKCNELTLHATDGESGTPEDKYSACQVKAIPDQAWAETYLVERYAELKAQLAAEADRQNPQPETEISAASSEVADVVPAVPGGATEGGEAAGVEGSRAALAGGVSGAAGASSVAAAEPPRAFAPHEAEVAGRALYANGEEETLV</sequence>
<evidence type="ECO:0000256" key="5">
    <source>
        <dbReference type="ARBA" id="ARBA00023014"/>
    </source>
</evidence>
<feature type="compositionally biased region" description="Polar residues" evidence="6">
    <location>
        <begin position="722"/>
        <end position="734"/>
    </location>
</feature>
<dbReference type="SMART" id="SM00926">
    <property type="entry name" value="Molybdop_Fe4S4"/>
    <property type="match status" value="1"/>
</dbReference>
<dbReference type="PROSITE" id="PS00490">
    <property type="entry name" value="MOLYBDOPTERIN_PROK_2"/>
    <property type="match status" value="1"/>
</dbReference>
<dbReference type="SUPFAM" id="SSF50692">
    <property type="entry name" value="ADC-like"/>
    <property type="match status" value="1"/>
</dbReference>
<evidence type="ECO:0000313" key="8">
    <source>
        <dbReference type="EMBL" id="RDB71302.1"/>
    </source>
</evidence>
<dbReference type="PANTHER" id="PTHR43105:SF14">
    <property type="entry name" value="FORMATE DEHYDROGENASE H"/>
    <property type="match status" value="1"/>
</dbReference>
<keyword evidence="2" id="KW-0479">Metal-binding</keyword>
<dbReference type="Pfam" id="PF01568">
    <property type="entry name" value="Molydop_binding"/>
    <property type="match status" value="1"/>
</dbReference>
<proteinExistence type="predicted"/>
<feature type="compositionally biased region" description="Low complexity" evidence="6">
    <location>
        <begin position="737"/>
        <end position="747"/>
    </location>
</feature>
<dbReference type="Pfam" id="PF04879">
    <property type="entry name" value="Molybdop_Fe4S4"/>
    <property type="match status" value="1"/>
</dbReference>
<keyword evidence="3" id="KW-0560">Oxidoreductase</keyword>
<dbReference type="GO" id="GO:0022904">
    <property type="term" value="P:respiratory electron transport chain"/>
    <property type="evidence" value="ECO:0007669"/>
    <property type="project" value="TreeGrafter"/>
</dbReference>
<dbReference type="RefSeq" id="WP_114533590.1">
    <property type="nucleotide sequence ID" value="NZ_PPTU01000007.1"/>
</dbReference>
<evidence type="ECO:0000256" key="4">
    <source>
        <dbReference type="ARBA" id="ARBA00023004"/>
    </source>
</evidence>
<evidence type="ECO:0000256" key="6">
    <source>
        <dbReference type="SAM" id="MobiDB-lite"/>
    </source>
</evidence>
<dbReference type="EMBL" id="PPTU01000007">
    <property type="protein sequence ID" value="RDB71302.1"/>
    <property type="molecule type" value="Genomic_DNA"/>
</dbReference>
<dbReference type="InterPro" id="IPR006963">
    <property type="entry name" value="Mopterin_OxRdtase_4Fe-4S_dom"/>
</dbReference>
<dbReference type="GO" id="GO:0051539">
    <property type="term" value="F:4 iron, 4 sulfur cluster binding"/>
    <property type="evidence" value="ECO:0007669"/>
    <property type="project" value="UniProtKB-KW"/>
</dbReference>
<dbReference type="PROSITE" id="PS51669">
    <property type="entry name" value="4FE4S_MOW_BIS_MGD"/>
    <property type="match status" value="1"/>
</dbReference>
<evidence type="ECO:0000256" key="1">
    <source>
        <dbReference type="ARBA" id="ARBA00022485"/>
    </source>
</evidence>
<dbReference type="Gene3D" id="3.40.228.10">
    <property type="entry name" value="Dimethylsulfoxide Reductase, domain 2"/>
    <property type="match status" value="1"/>
</dbReference>
<dbReference type="GO" id="GO:0008863">
    <property type="term" value="F:formate dehydrogenase (NAD+) activity"/>
    <property type="evidence" value="ECO:0007669"/>
    <property type="project" value="InterPro"/>
</dbReference>
<dbReference type="SUPFAM" id="SSF53706">
    <property type="entry name" value="Formate dehydrogenase/DMSO reductase, domains 1-3"/>
    <property type="match status" value="1"/>
</dbReference>
<feature type="domain" description="4Fe-4S Mo/W bis-MGD-type" evidence="7">
    <location>
        <begin position="1"/>
        <end position="56"/>
    </location>
</feature>
<dbReference type="InterPro" id="IPR006655">
    <property type="entry name" value="Mopterin_OxRdtase_prok_CS"/>
</dbReference>
<dbReference type="InterPro" id="IPR006657">
    <property type="entry name" value="MoPterin_dinucl-bd_dom"/>
</dbReference>
<dbReference type="GO" id="GO:0046872">
    <property type="term" value="F:metal ion binding"/>
    <property type="evidence" value="ECO:0007669"/>
    <property type="project" value="UniProtKB-KW"/>
</dbReference>
<keyword evidence="5" id="KW-0411">Iron-sulfur</keyword>